<sequence length="124" mass="14090">MTDELDDRLHRIGQHRFRAKFRLRGRDRAVVDLRGIATVRKHAEDLIARRLAPADPPNDGKQTPYRGHPVFVAQHATATCCRTCLARWHAIPAGHELDSAERTYVVAAICRWIEQQYAPGHPPP</sequence>
<gene>
    <name evidence="1" type="ORF">F5X71_11790</name>
</gene>
<organism evidence="1 2">
    <name type="scientific">Nocardia brasiliensis</name>
    <dbReference type="NCBI Taxonomy" id="37326"/>
    <lineage>
        <taxon>Bacteria</taxon>
        <taxon>Bacillati</taxon>
        <taxon>Actinomycetota</taxon>
        <taxon>Actinomycetes</taxon>
        <taxon>Mycobacteriales</taxon>
        <taxon>Nocardiaceae</taxon>
        <taxon>Nocardia</taxon>
    </lineage>
</organism>
<accession>A0A6G9XPN5</accession>
<protein>
    <submittedName>
        <fullName evidence="1">DUF4186 family protein</fullName>
    </submittedName>
</protein>
<dbReference type="RefSeq" id="WP_167461979.1">
    <property type="nucleotide sequence ID" value="NZ_CP046171.1"/>
</dbReference>
<dbReference type="AlphaFoldDB" id="A0A6G9XPN5"/>
<evidence type="ECO:0000313" key="1">
    <source>
        <dbReference type="EMBL" id="QIS02901.1"/>
    </source>
</evidence>
<dbReference type="InterPro" id="IPR020378">
    <property type="entry name" value="DUF4186"/>
</dbReference>
<name>A0A6G9XPN5_NOCBR</name>
<evidence type="ECO:0000313" key="2">
    <source>
        <dbReference type="Proteomes" id="UP000501705"/>
    </source>
</evidence>
<dbReference type="EMBL" id="CP046171">
    <property type="protein sequence ID" value="QIS02901.1"/>
    <property type="molecule type" value="Genomic_DNA"/>
</dbReference>
<reference evidence="1 2" key="1">
    <citation type="journal article" date="2019" name="ACS Chem. Biol.">
        <title>Identification and Mobilization of a Cryptic Antibiotic Biosynthesis Gene Locus from a Human-Pathogenic Nocardia Isolate.</title>
        <authorList>
            <person name="Herisse M."/>
            <person name="Ishida K."/>
            <person name="Porter J.L."/>
            <person name="Howden B."/>
            <person name="Hertweck C."/>
            <person name="Stinear T.P."/>
            <person name="Pidot S.J."/>
        </authorList>
    </citation>
    <scope>NUCLEOTIDE SEQUENCE [LARGE SCALE GENOMIC DNA]</scope>
    <source>
        <strain evidence="1 2">AUSMDU00024985</strain>
    </source>
</reference>
<proteinExistence type="predicted"/>
<dbReference type="Pfam" id="PF13811">
    <property type="entry name" value="DUF4186"/>
    <property type="match status" value="1"/>
</dbReference>
<dbReference type="Proteomes" id="UP000501705">
    <property type="component" value="Chromosome"/>
</dbReference>